<proteinExistence type="predicted"/>
<keyword evidence="2" id="KW-1185">Reference proteome</keyword>
<sequence length="121" mass="13093">MRATPARPEFYFLIGRGCSAPVCSPAAPAANKLLISADAVDQTFCPALFLAPLFGSGVIWVCFRRRAAHFDPPPGNDNGKKLRDSCFRRVSDTVASAGRVGLQINRAAQEQEEKKSPLLFA</sequence>
<reference evidence="1 2" key="1">
    <citation type="journal article" date="2019" name="Sci. Rep.">
        <title>Orb-weaving spider Araneus ventricosus genome elucidates the spidroin gene catalogue.</title>
        <authorList>
            <person name="Kono N."/>
            <person name="Nakamura H."/>
            <person name="Ohtoshi R."/>
            <person name="Moran D.A.P."/>
            <person name="Shinohara A."/>
            <person name="Yoshida Y."/>
            <person name="Fujiwara M."/>
            <person name="Mori M."/>
            <person name="Tomita M."/>
            <person name="Arakawa K."/>
        </authorList>
    </citation>
    <scope>NUCLEOTIDE SEQUENCE [LARGE SCALE GENOMIC DNA]</scope>
</reference>
<accession>A0A4Y2FUD0</accession>
<gene>
    <name evidence="1" type="ORF">AVEN_251845_1</name>
</gene>
<evidence type="ECO:0000313" key="1">
    <source>
        <dbReference type="EMBL" id="GBM45120.1"/>
    </source>
</evidence>
<organism evidence="1 2">
    <name type="scientific">Araneus ventricosus</name>
    <name type="common">Orbweaver spider</name>
    <name type="synonym">Epeira ventricosa</name>
    <dbReference type="NCBI Taxonomy" id="182803"/>
    <lineage>
        <taxon>Eukaryota</taxon>
        <taxon>Metazoa</taxon>
        <taxon>Ecdysozoa</taxon>
        <taxon>Arthropoda</taxon>
        <taxon>Chelicerata</taxon>
        <taxon>Arachnida</taxon>
        <taxon>Araneae</taxon>
        <taxon>Araneomorphae</taxon>
        <taxon>Entelegynae</taxon>
        <taxon>Araneoidea</taxon>
        <taxon>Araneidae</taxon>
        <taxon>Araneus</taxon>
    </lineage>
</organism>
<name>A0A4Y2FUD0_ARAVE</name>
<dbReference type="AlphaFoldDB" id="A0A4Y2FUD0"/>
<evidence type="ECO:0000313" key="2">
    <source>
        <dbReference type="Proteomes" id="UP000499080"/>
    </source>
</evidence>
<dbReference type="Proteomes" id="UP000499080">
    <property type="component" value="Unassembled WGS sequence"/>
</dbReference>
<dbReference type="EMBL" id="BGPR01001089">
    <property type="protein sequence ID" value="GBM45120.1"/>
    <property type="molecule type" value="Genomic_DNA"/>
</dbReference>
<protein>
    <submittedName>
        <fullName evidence="1">Uncharacterized protein</fullName>
    </submittedName>
</protein>
<comment type="caution">
    <text evidence="1">The sequence shown here is derived from an EMBL/GenBank/DDBJ whole genome shotgun (WGS) entry which is preliminary data.</text>
</comment>